<dbReference type="EMBL" id="WFLI01000132">
    <property type="protein sequence ID" value="KAB8057059.1"/>
    <property type="molecule type" value="Genomic_DNA"/>
</dbReference>
<evidence type="ECO:0000313" key="2">
    <source>
        <dbReference type="Proteomes" id="UP000468717"/>
    </source>
</evidence>
<evidence type="ECO:0008006" key="3">
    <source>
        <dbReference type="Google" id="ProtNLM"/>
    </source>
</evidence>
<dbReference type="Proteomes" id="UP000468717">
    <property type="component" value="Unassembled WGS sequence"/>
</dbReference>
<reference evidence="1 2" key="1">
    <citation type="submission" date="2019-10" db="EMBL/GenBank/DDBJ databases">
        <title>Three novel species isolated from a subtropical stream in China.</title>
        <authorList>
            <person name="Lu H."/>
        </authorList>
    </citation>
    <scope>NUCLEOTIDE SEQUENCE [LARGE SCALE GENOMIC DNA]</scope>
    <source>
        <strain evidence="1 2">FT13W</strain>
    </source>
</reference>
<protein>
    <recommendedName>
        <fullName evidence="3">Filamentous hemagglutinin</fullName>
    </recommendedName>
</protein>
<organism evidence="1 2">
    <name type="scientific">Janthinobacterium violaceinigrum</name>
    <dbReference type="NCBI Taxonomy" id="2654252"/>
    <lineage>
        <taxon>Bacteria</taxon>
        <taxon>Pseudomonadati</taxon>
        <taxon>Pseudomonadota</taxon>
        <taxon>Betaproteobacteria</taxon>
        <taxon>Burkholderiales</taxon>
        <taxon>Oxalobacteraceae</taxon>
        <taxon>Janthinobacterium</taxon>
    </lineage>
</organism>
<evidence type="ECO:0000313" key="1">
    <source>
        <dbReference type="EMBL" id="KAB8057059.1"/>
    </source>
</evidence>
<gene>
    <name evidence="1" type="ORF">GCN75_28960</name>
</gene>
<name>A0A6I1HK52_9BURK</name>
<accession>A0A6I1HK52</accession>
<dbReference type="NCBIfam" id="TIGR01731">
    <property type="entry name" value="fil_hemag_20aa"/>
    <property type="match status" value="1"/>
</dbReference>
<dbReference type="AlphaFoldDB" id="A0A6I1HK52"/>
<keyword evidence="2" id="KW-1185">Reference proteome</keyword>
<sequence length="96" mass="9705">MTATTGDVSTNKAVVTTPGTLSITSNVTLHNTEGTVQAGQLDLHVANLDNAKGAILQTGTGDTRIVTGSLDNTAGRIAVNSNDLNIDAATLANRDG</sequence>
<feature type="non-terminal residue" evidence="1">
    <location>
        <position position="96"/>
    </location>
</feature>
<dbReference type="InterPro" id="IPR010069">
    <property type="entry name" value="CdiA_FHA1_rpt"/>
</dbReference>
<proteinExistence type="predicted"/>
<comment type="caution">
    <text evidence="1">The sequence shown here is derived from an EMBL/GenBank/DDBJ whole genome shotgun (WGS) entry which is preliminary data.</text>
</comment>